<accession>A0A5J6TSV2</accession>
<name>A0A5J6TSV2_9CAUD</name>
<dbReference type="GeneID" id="77929813"/>
<keyword evidence="2" id="KW-1185">Reference proteome</keyword>
<reference evidence="1 2" key="1">
    <citation type="submission" date="2019-07" db="EMBL/GenBank/DDBJ databases">
        <authorList>
            <person name="Lauer M.J."/>
            <person name="Stoner T.H."/>
            <person name="Garlena R.A."/>
            <person name="Russell D.A."/>
            <person name="Pope W.H."/>
            <person name="Jacobs-Sera D."/>
            <person name="Hatfull G.F."/>
        </authorList>
    </citation>
    <scope>NUCLEOTIDE SEQUENCE [LARGE SCALE GENOMIC DNA]</scope>
</reference>
<evidence type="ECO:0000313" key="2">
    <source>
        <dbReference type="Proteomes" id="UP000326082"/>
    </source>
</evidence>
<dbReference type="KEGG" id="vg:77929813"/>
<dbReference type="Proteomes" id="UP000326082">
    <property type="component" value="Segment"/>
</dbReference>
<sequence>MRGVIEVGRTRASDGSRDVEIGLSSDVEDRPFLADATMVR</sequence>
<protein>
    <submittedName>
        <fullName evidence="1">Uncharacterized protein</fullName>
    </submittedName>
</protein>
<evidence type="ECO:0000313" key="1">
    <source>
        <dbReference type="EMBL" id="QFG13468.1"/>
    </source>
</evidence>
<gene>
    <name evidence="1" type="primary">36</name>
    <name evidence="1" type="ORF">PBI_POWERBALL_36</name>
</gene>
<dbReference type="EMBL" id="MN234218">
    <property type="protein sequence ID" value="QFG13468.1"/>
    <property type="molecule type" value="Genomic_DNA"/>
</dbReference>
<proteinExistence type="predicted"/>
<dbReference type="RefSeq" id="YP_010653975.1">
    <property type="nucleotide sequence ID" value="NC_070805.1"/>
</dbReference>
<organism evidence="1 2">
    <name type="scientific">Gordonia phage Powerball</name>
    <dbReference type="NCBI Taxonomy" id="2599847"/>
    <lineage>
        <taxon>Viruses</taxon>
        <taxon>Duplodnaviria</taxon>
        <taxon>Heunggongvirae</taxon>
        <taxon>Uroviricota</taxon>
        <taxon>Caudoviricetes</taxon>
        <taxon>Powerballvirus</taxon>
        <taxon>Powerballvirus powerball</taxon>
    </lineage>
</organism>